<feature type="transmembrane region" description="Helical" evidence="4">
    <location>
        <begin position="283"/>
        <end position="303"/>
    </location>
</feature>
<keyword evidence="3 4" id="KW-0472">Membrane</keyword>
<organism evidence="6 7">
    <name type="scientific">Altererythrobacter arenosus</name>
    <dbReference type="NCBI Taxonomy" id="3032592"/>
    <lineage>
        <taxon>Bacteria</taxon>
        <taxon>Pseudomonadati</taxon>
        <taxon>Pseudomonadota</taxon>
        <taxon>Alphaproteobacteria</taxon>
        <taxon>Sphingomonadales</taxon>
        <taxon>Erythrobacteraceae</taxon>
        <taxon>Altererythrobacter</taxon>
    </lineage>
</organism>
<dbReference type="PROSITE" id="PS50850">
    <property type="entry name" value="MFS"/>
    <property type="match status" value="1"/>
</dbReference>
<feature type="transmembrane region" description="Helical" evidence="4">
    <location>
        <begin position="223"/>
        <end position="249"/>
    </location>
</feature>
<feature type="transmembrane region" description="Helical" evidence="4">
    <location>
        <begin position="83"/>
        <end position="101"/>
    </location>
</feature>
<evidence type="ECO:0000313" key="7">
    <source>
        <dbReference type="Proteomes" id="UP001215827"/>
    </source>
</evidence>
<reference evidence="6 7" key="1">
    <citation type="submission" date="2023-03" db="EMBL/GenBank/DDBJ databases">
        <title>Altererythrobacter sp. CAU 1644 isolated from sand.</title>
        <authorList>
            <person name="Kim W."/>
        </authorList>
    </citation>
    <scope>NUCLEOTIDE SEQUENCE [LARGE SCALE GENOMIC DNA]</scope>
    <source>
        <strain evidence="6 7">CAU 1644</strain>
    </source>
</reference>
<keyword evidence="1 4" id="KW-0812">Transmembrane</keyword>
<feature type="transmembrane region" description="Helical" evidence="4">
    <location>
        <begin position="377"/>
        <end position="396"/>
    </location>
</feature>
<feature type="transmembrane region" description="Helical" evidence="4">
    <location>
        <begin position="309"/>
        <end position="334"/>
    </location>
</feature>
<dbReference type="InterPro" id="IPR011701">
    <property type="entry name" value="MFS"/>
</dbReference>
<sequence length="414" mass="42766">MSGAAGWQELRGGWTLLVACAVGVGLSAIALPFYAIGPLTRPIEADLGWARADIQLAILFSSGLGALTAPVTGWMIDSFGARVVALPSIIGVSLGLLIASSATTLTIFYLGFAASAILGAGTNPVLWSRVVSGSFEKARGAALGLALVGTALVALLLPSFIVVLVEYGGWRFALRGAALLPVALALPLVWLWLRTDPNNAAGGDSARNLTGLSLGEALRSYRFWVLSLSILLGYLAISGTLTNLVPALIDRGIEAQAAAAFAGAIGIAMIPGRILVGFVVDRIWAPGVATVVLLLPAAASYILRDATDPTTLLIACALLGLAAGAELDLLAFLTARYFGLAHYSKIYALAYAALATGSATAPFLFATVHDRTGSYDASFMVAAGFFAIAALLMPLLGRYPKFEQDTEGPVGGTR</sequence>
<dbReference type="PANTHER" id="PTHR11360">
    <property type="entry name" value="MONOCARBOXYLATE TRANSPORTER"/>
    <property type="match status" value="1"/>
</dbReference>
<feature type="domain" description="Major facilitator superfamily (MFS) profile" evidence="5">
    <location>
        <begin position="16"/>
        <end position="401"/>
    </location>
</feature>
<dbReference type="SUPFAM" id="SSF103473">
    <property type="entry name" value="MFS general substrate transporter"/>
    <property type="match status" value="1"/>
</dbReference>
<evidence type="ECO:0000313" key="6">
    <source>
        <dbReference type="EMBL" id="WFL77768.1"/>
    </source>
</evidence>
<dbReference type="Pfam" id="PF07690">
    <property type="entry name" value="MFS_1"/>
    <property type="match status" value="1"/>
</dbReference>
<feature type="transmembrane region" description="Helical" evidence="4">
    <location>
        <begin position="140"/>
        <end position="161"/>
    </location>
</feature>
<evidence type="ECO:0000256" key="2">
    <source>
        <dbReference type="ARBA" id="ARBA00022989"/>
    </source>
</evidence>
<keyword evidence="2 4" id="KW-1133">Transmembrane helix</keyword>
<dbReference type="PANTHER" id="PTHR11360:SF290">
    <property type="entry name" value="MONOCARBOXYLATE MFS PERMEASE"/>
    <property type="match status" value="1"/>
</dbReference>
<name>A0ABY8FRY0_9SPHN</name>
<dbReference type="Gene3D" id="1.20.1250.20">
    <property type="entry name" value="MFS general substrate transporter like domains"/>
    <property type="match status" value="2"/>
</dbReference>
<dbReference type="EMBL" id="CP121106">
    <property type="protein sequence ID" value="WFL77768.1"/>
    <property type="molecule type" value="Genomic_DNA"/>
</dbReference>
<dbReference type="Proteomes" id="UP001215827">
    <property type="component" value="Chromosome"/>
</dbReference>
<proteinExistence type="predicted"/>
<evidence type="ECO:0000256" key="4">
    <source>
        <dbReference type="SAM" id="Phobius"/>
    </source>
</evidence>
<dbReference type="InterPro" id="IPR020846">
    <property type="entry name" value="MFS_dom"/>
</dbReference>
<feature type="transmembrane region" description="Helical" evidence="4">
    <location>
        <begin position="346"/>
        <end position="365"/>
    </location>
</feature>
<protein>
    <submittedName>
        <fullName evidence="6">MFS transporter</fullName>
    </submittedName>
</protein>
<gene>
    <name evidence="6" type="ORF">P7228_01485</name>
</gene>
<dbReference type="InterPro" id="IPR050327">
    <property type="entry name" value="Proton-linked_MCT"/>
</dbReference>
<dbReference type="InterPro" id="IPR036259">
    <property type="entry name" value="MFS_trans_sf"/>
</dbReference>
<accession>A0ABY8FRY0</accession>
<feature type="transmembrane region" description="Helical" evidence="4">
    <location>
        <begin position="173"/>
        <end position="193"/>
    </location>
</feature>
<dbReference type="RefSeq" id="WP_278016460.1">
    <property type="nucleotide sequence ID" value="NZ_CP121106.1"/>
</dbReference>
<feature type="transmembrane region" description="Helical" evidence="4">
    <location>
        <begin position="12"/>
        <end position="36"/>
    </location>
</feature>
<feature type="transmembrane region" description="Helical" evidence="4">
    <location>
        <begin position="107"/>
        <end position="128"/>
    </location>
</feature>
<feature type="transmembrane region" description="Helical" evidence="4">
    <location>
        <begin position="56"/>
        <end position="76"/>
    </location>
</feature>
<feature type="transmembrane region" description="Helical" evidence="4">
    <location>
        <begin position="255"/>
        <end position="276"/>
    </location>
</feature>
<evidence type="ECO:0000259" key="5">
    <source>
        <dbReference type="PROSITE" id="PS50850"/>
    </source>
</evidence>
<evidence type="ECO:0000256" key="3">
    <source>
        <dbReference type="ARBA" id="ARBA00023136"/>
    </source>
</evidence>
<keyword evidence="7" id="KW-1185">Reference proteome</keyword>
<evidence type="ECO:0000256" key="1">
    <source>
        <dbReference type="ARBA" id="ARBA00022692"/>
    </source>
</evidence>